<dbReference type="CDD" id="cd00544">
    <property type="entry name" value="CobU"/>
    <property type="match status" value="1"/>
</dbReference>
<dbReference type="EMBL" id="BSFH01000093">
    <property type="protein sequence ID" value="GLK65634.1"/>
    <property type="molecule type" value="Genomic_DNA"/>
</dbReference>
<keyword evidence="10 14" id="KW-0547">Nucleotide-binding</keyword>
<dbReference type="GO" id="GO:0005524">
    <property type="term" value="F:ATP binding"/>
    <property type="evidence" value="ECO:0007669"/>
    <property type="project" value="UniProtKB-UniRule"/>
</dbReference>
<keyword evidence="11 14" id="KW-0418">Kinase</keyword>
<evidence type="ECO:0000256" key="11">
    <source>
        <dbReference type="ARBA" id="ARBA00022777"/>
    </source>
</evidence>
<dbReference type="AlphaFoldDB" id="A0AAD3P177"/>
<dbReference type="SUPFAM" id="SSF52540">
    <property type="entry name" value="P-loop containing nucleoside triphosphate hydrolases"/>
    <property type="match status" value="1"/>
</dbReference>
<accession>A0AAD3P177</accession>
<comment type="pathway">
    <text evidence="6 14">Cofactor biosynthesis; adenosylcobalamin biosynthesis; adenosylcobalamin from cob(II)yrinate a,c-diamide: step 5/7.</text>
</comment>
<dbReference type="PANTHER" id="PTHR34848:SF1">
    <property type="entry name" value="BIFUNCTIONAL ADENOSYLCOBALAMIN BIOSYNTHESIS PROTEIN COBU"/>
    <property type="match status" value="1"/>
</dbReference>
<keyword evidence="13 14" id="KW-0342">GTP-binding</keyword>
<gene>
    <name evidence="17" type="ORF">GCM10017635_31110</name>
</gene>
<keyword evidence="18" id="KW-1185">Reference proteome</keyword>
<dbReference type="GO" id="GO:0005525">
    <property type="term" value="F:GTP binding"/>
    <property type="evidence" value="ECO:0007669"/>
    <property type="project" value="UniProtKB-UniRule"/>
</dbReference>
<evidence type="ECO:0000256" key="4">
    <source>
        <dbReference type="ARBA" id="ARBA00003889"/>
    </source>
</evidence>
<feature type="binding site" evidence="16">
    <location>
        <begin position="37"/>
        <end position="39"/>
    </location>
    <ligand>
        <name>GTP</name>
        <dbReference type="ChEBI" id="CHEBI:37565"/>
    </ligand>
</feature>
<comment type="function">
    <text evidence="4 14">Catalyzes ATP-dependent phosphorylation of adenosylcobinamide and addition of GMP to adenosylcobinamide phosphate.</text>
</comment>
<evidence type="ECO:0000256" key="16">
    <source>
        <dbReference type="PIRSR" id="PIRSR006135-2"/>
    </source>
</evidence>
<keyword evidence="12 14" id="KW-0067">ATP-binding</keyword>
<dbReference type="RefSeq" id="WP_152367382.1">
    <property type="nucleotide sequence ID" value="NZ_BSFH01000093.1"/>
</dbReference>
<dbReference type="InterPro" id="IPR003203">
    <property type="entry name" value="CobU/CobP"/>
</dbReference>
<comment type="catalytic activity">
    <reaction evidence="1 14">
        <text>adenosylcob(III)inamide + ATP = adenosylcob(III)inamide phosphate + ADP + H(+)</text>
        <dbReference type="Rhea" id="RHEA:15769"/>
        <dbReference type="ChEBI" id="CHEBI:2480"/>
        <dbReference type="ChEBI" id="CHEBI:15378"/>
        <dbReference type="ChEBI" id="CHEBI:30616"/>
        <dbReference type="ChEBI" id="CHEBI:58502"/>
        <dbReference type="ChEBI" id="CHEBI:456216"/>
        <dbReference type="EC" id="2.7.1.156"/>
    </reaction>
</comment>
<evidence type="ECO:0000256" key="15">
    <source>
        <dbReference type="PIRSR" id="PIRSR006135-1"/>
    </source>
</evidence>
<evidence type="ECO:0000256" key="5">
    <source>
        <dbReference type="ARBA" id="ARBA00004692"/>
    </source>
</evidence>
<evidence type="ECO:0000256" key="13">
    <source>
        <dbReference type="ARBA" id="ARBA00023134"/>
    </source>
</evidence>
<dbReference type="PIRSF" id="PIRSF006135">
    <property type="entry name" value="CobU"/>
    <property type="match status" value="1"/>
</dbReference>
<reference evidence="17" key="2">
    <citation type="submission" date="2023-01" db="EMBL/GenBank/DDBJ databases">
        <authorList>
            <person name="Sun Q."/>
            <person name="Evtushenko L."/>
        </authorList>
    </citation>
    <scope>NUCLEOTIDE SEQUENCE</scope>
    <source>
        <strain evidence="17">VKM B-2222</strain>
    </source>
</reference>
<feature type="binding site" evidence="16">
    <location>
        <position position="65"/>
    </location>
    <ligand>
        <name>GTP</name>
        <dbReference type="ChEBI" id="CHEBI:37565"/>
    </ligand>
</feature>
<evidence type="ECO:0000256" key="7">
    <source>
        <dbReference type="ARBA" id="ARBA00007490"/>
    </source>
</evidence>
<keyword evidence="8 14" id="KW-0169">Cobalamin biosynthesis</keyword>
<sequence>MSSDTRITMVTGGARSGKSALAESLAARQPGPRIYIATAEAWDDEMTDRIARHRDQRGPGWQTVEEPRDLAGALARTDGQGVRLVDCLTLWLSNMMAEGDPGPHVSALCQTLGAQHSPVVLVTNELGLGIVPENPLARRFRDEHGWMNQAIARVADEVWMAVSGLPLCLKSQ</sequence>
<evidence type="ECO:0000256" key="1">
    <source>
        <dbReference type="ARBA" id="ARBA00000312"/>
    </source>
</evidence>
<dbReference type="EC" id="2.7.7.62" evidence="14"/>
<evidence type="ECO:0000256" key="2">
    <source>
        <dbReference type="ARBA" id="ARBA00000711"/>
    </source>
</evidence>
<dbReference type="GO" id="GO:0043752">
    <property type="term" value="F:adenosylcobinamide kinase activity"/>
    <property type="evidence" value="ECO:0007669"/>
    <property type="project" value="UniProtKB-EC"/>
</dbReference>
<comment type="pathway">
    <text evidence="5 14">Cofactor biosynthesis; adenosylcobalamin biosynthesis; adenosylcobalamin from cob(II)yrinate a,c-diamide: step 6/7.</text>
</comment>
<evidence type="ECO:0000256" key="9">
    <source>
        <dbReference type="ARBA" id="ARBA00022679"/>
    </source>
</evidence>
<dbReference type="InterPro" id="IPR027417">
    <property type="entry name" value="P-loop_NTPase"/>
</dbReference>
<dbReference type="GO" id="GO:0009236">
    <property type="term" value="P:cobalamin biosynthetic process"/>
    <property type="evidence" value="ECO:0007669"/>
    <property type="project" value="UniProtKB-UniRule"/>
</dbReference>
<comment type="catalytic activity">
    <reaction evidence="2 14">
        <text>adenosylcob(III)inamide phosphate + GTP + H(+) = adenosylcob(III)inamide-GDP + diphosphate</text>
        <dbReference type="Rhea" id="RHEA:22712"/>
        <dbReference type="ChEBI" id="CHEBI:15378"/>
        <dbReference type="ChEBI" id="CHEBI:33019"/>
        <dbReference type="ChEBI" id="CHEBI:37565"/>
        <dbReference type="ChEBI" id="CHEBI:58502"/>
        <dbReference type="ChEBI" id="CHEBI:60487"/>
        <dbReference type="EC" id="2.7.7.62"/>
    </reaction>
</comment>
<proteinExistence type="inferred from homology"/>
<evidence type="ECO:0000313" key="17">
    <source>
        <dbReference type="EMBL" id="GLK65634.1"/>
    </source>
</evidence>
<dbReference type="Proteomes" id="UP001143349">
    <property type="component" value="Unassembled WGS sequence"/>
</dbReference>
<organism evidence="17 18">
    <name type="scientific">Paracoccus kondratievae</name>
    <dbReference type="NCBI Taxonomy" id="135740"/>
    <lineage>
        <taxon>Bacteria</taxon>
        <taxon>Pseudomonadati</taxon>
        <taxon>Pseudomonadota</taxon>
        <taxon>Alphaproteobacteria</taxon>
        <taxon>Rhodobacterales</taxon>
        <taxon>Paracoccaceae</taxon>
        <taxon>Paracoccus</taxon>
    </lineage>
</organism>
<dbReference type="GO" id="GO:0008820">
    <property type="term" value="F:cobinamide phosphate guanylyltransferase activity"/>
    <property type="evidence" value="ECO:0007669"/>
    <property type="project" value="UniProtKB-UniRule"/>
</dbReference>
<evidence type="ECO:0000256" key="6">
    <source>
        <dbReference type="ARBA" id="ARBA00005159"/>
    </source>
</evidence>
<reference evidence="17" key="1">
    <citation type="journal article" date="2014" name="Int. J. Syst. Evol. Microbiol.">
        <title>Complete genome sequence of Corynebacterium casei LMG S-19264T (=DSM 44701T), isolated from a smear-ripened cheese.</title>
        <authorList>
            <consortium name="US DOE Joint Genome Institute (JGI-PGF)"/>
            <person name="Walter F."/>
            <person name="Albersmeier A."/>
            <person name="Kalinowski J."/>
            <person name="Ruckert C."/>
        </authorList>
    </citation>
    <scope>NUCLEOTIDE SEQUENCE</scope>
    <source>
        <strain evidence="17">VKM B-2222</strain>
    </source>
</reference>
<evidence type="ECO:0000256" key="3">
    <source>
        <dbReference type="ARBA" id="ARBA00001522"/>
    </source>
</evidence>
<feature type="binding site" evidence="16">
    <location>
        <position position="86"/>
    </location>
    <ligand>
        <name>GTP</name>
        <dbReference type="ChEBI" id="CHEBI:37565"/>
    </ligand>
</feature>
<keyword evidence="9 14" id="KW-0808">Transferase</keyword>
<comment type="caution">
    <text evidence="17">The sequence shown here is derived from an EMBL/GenBank/DDBJ whole genome shotgun (WGS) entry which is preliminary data.</text>
</comment>
<evidence type="ECO:0000256" key="14">
    <source>
        <dbReference type="PIRNR" id="PIRNR006135"/>
    </source>
</evidence>
<name>A0AAD3P177_9RHOB</name>
<dbReference type="PANTHER" id="PTHR34848">
    <property type="match status" value="1"/>
</dbReference>
<protein>
    <recommendedName>
        <fullName evidence="14">Bifunctional adenosylcobalamin biosynthesis protein</fullName>
        <ecNumber evidence="14">2.7.1.156</ecNumber>
        <ecNumber evidence="14">2.7.7.62</ecNumber>
    </recommendedName>
</protein>
<dbReference type="NCBIfam" id="NF004469">
    <property type="entry name" value="PRK05800.1"/>
    <property type="match status" value="1"/>
</dbReference>
<dbReference type="EC" id="2.7.1.156" evidence="14"/>
<comment type="catalytic activity">
    <reaction evidence="3">
        <text>adenosylcob(III)inamide + GTP = adenosylcob(III)inamide phosphate + GDP + H(+)</text>
        <dbReference type="Rhea" id="RHEA:15765"/>
        <dbReference type="ChEBI" id="CHEBI:2480"/>
        <dbReference type="ChEBI" id="CHEBI:15378"/>
        <dbReference type="ChEBI" id="CHEBI:37565"/>
        <dbReference type="ChEBI" id="CHEBI:58189"/>
        <dbReference type="ChEBI" id="CHEBI:58502"/>
        <dbReference type="EC" id="2.7.1.156"/>
    </reaction>
</comment>
<evidence type="ECO:0000256" key="8">
    <source>
        <dbReference type="ARBA" id="ARBA00022573"/>
    </source>
</evidence>
<evidence type="ECO:0000256" key="12">
    <source>
        <dbReference type="ARBA" id="ARBA00022840"/>
    </source>
</evidence>
<comment type="similarity">
    <text evidence="7 14">Belongs to the CobU/CobP family.</text>
</comment>
<feature type="binding site" evidence="16">
    <location>
        <begin position="54"/>
        <end position="57"/>
    </location>
    <ligand>
        <name>GTP</name>
        <dbReference type="ChEBI" id="CHEBI:37565"/>
    </ligand>
</feature>
<dbReference type="Pfam" id="PF02283">
    <property type="entry name" value="CobU"/>
    <property type="match status" value="1"/>
</dbReference>
<evidence type="ECO:0000256" key="10">
    <source>
        <dbReference type="ARBA" id="ARBA00022741"/>
    </source>
</evidence>
<feature type="binding site" evidence="16">
    <location>
        <begin position="12"/>
        <end position="19"/>
    </location>
    <ligand>
        <name>GTP</name>
        <dbReference type="ChEBI" id="CHEBI:37565"/>
    </ligand>
</feature>
<feature type="active site" description="GMP-histidine intermediate" evidence="15">
    <location>
        <position position="53"/>
    </location>
</feature>
<dbReference type="Gene3D" id="3.40.50.300">
    <property type="entry name" value="P-loop containing nucleotide triphosphate hydrolases"/>
    <property type="match status" value="1"/>
</dbReference>
<evidence type="ECO:0000313" key="18">
    <source>
        <dbReference type="Proteomes" id="UP001143349"/>
    </source>
</evidence>